<feature type="transmembrane region" description="Helical" evidence="1">
    <location>
        <begin position="38"/>
        <end position="62"/>
    </location>
</feature>
<feature type="transmembrane region" description="Helical" evidence="1">
    <location>
        <begin position="99"/>
        <end position="120"/>
    </location>
</feature>
<proteinExistence type="predicted"/>
<feature type="transmembrane region" description="Helical" evidence="1">
    <location>
        <begin position="74"/>
        <end position="93"/>
    </location>
</feature>
<evidence type="ECO:0000256" key="1">
    <source>
        <dbReference type="SAM" id="Phobius"/>
    </source>
</evidence>
<dbReference type="GO" id="GO:0005886">
    <property type="term" value="C:plasma membrane"/>
    <property type="evidence" value="ECO:0007669"/>
    <property type="project" value="TreeGrafter"/>
</dbReference>
<accession>A0A7W9ZIH0</accession>
<sequence length="156" mass="16016">MSVLTTLLTLLAALTAGAIVPLQGGANAALGRALGHPLLATTASLTVSLLVMIPLLLVLRVPFPAFGAALAGPWWLWTGGLAGVFYLTAALTLSPVMGASMFMAAVIAGQMVLSLLMDQYGWMGFPLRPVSGLRLLAVGLVIAGVVVLYIANTTET</sequence>
<comment type="caution">
    <text evidence="2">The sequence shown here is derived from an EMBL/GenBank/DDBJ whole genome shotgun (WGS) entry which is preliminary data.</text>
</comment>
<dbReference type="AlphaFoldDB" id="A0A7W9ZIH0"/>
<evidence type="ECO:0000313" key="3">
    <source>
        <dbReference type="Proteomes" id="UP000544872"/>
    </source>
</evidence>
<dbReference type="EMBL" id="JACIIX010000014">
    <property type="protein sequence ID" value="MBB6211835.1"/>
    <property type="molecule type" value="Genomic_DNA"/>
</dbReference>
<organism evidence="2 3">
    <name type="scientific">Novispirillum itersonii</name>
    <name type="common">Aquaspirillum itersonii</name>
    <dbReference type="NCBI Taxonomy" id="189"/>
    <lineage>
        <taxon>Bacteria</taxon>
        <taxon>Pseudomonadati</taxon>
        <taxon>Pseudomonadota</taxon>
        <taxon>Alphaproteobacteria</taxon>
        <taxon>Rhodospirillales</taxon>
        <taxon>Novispirillaceae</taxon>
        <taxon>Novispirillum</taxon>
    </lineage>
</organism>
<evidence type="ECO:0000313" key="2">
    <source>
        <dbReference type="EMBL" id="MBB6211835.1"/>
    </source>
</evidence>
<dbReference type="PANTHER" id="PTHR34821:SF2">
    <property type="entry name" value="INNER MEMBRANE PROTEIN YDCZ"/>
    <property type="match status" value="1"/>
</dbReference>
<name>A0A7W9ZIH0_NOVIT</name>
<gene>
    <name evidence="2" type="ORF">FHS48_003279</name>
</gene>
<dbReference type="RefSeq" id="WP_184264969.1">
    <property type="nucleotide sequence ID" value="NZ_JACIIX010000014.1"/>
</dbReference>
<keyword evidence="1" id="KW-0812">Transmembrane</keyword>
<dbReference type="PANTHER" id="PTHR34821">
    <property type="entry name" value="INNER MEMBRANE PROTEIN YDCZ"/>
    <property type="match status" value="1"/>
</dbReference>
<reference evidence="2 3" key="1">
    <citation type="submission" date="2020-08" db="EMBL/GenBank/DDBJ databases">
        <title>Genomic Encyclopedia of Type Strains, Phase IV (KMG-IV): sequencing the most valuable type-strain genomes for metagenomic binning, comparative biology and taxonomic classification.</title>
        <authorList>
            <person name="Goeker M."/>
        </authorList>
    </citation>
    <scope>NUCLEOTIDE SEQUENCE [LARGE SCALE GENOMIC DNA]</scope>
    <source>
        <strain evidence="2 3">DSM 11590</strain>
    </source>
</reference>
<keyword evidence="1" id="KW-0472">Membrane</keyword>
<dbReference type="Proteomes" id="UP000544872">
    <property type="component" value="Unassembled WGS sequence"/>
</dbReference>
<dbReference type="Pfam" id="PF04657">
    <property type="entry name" value="DMT_YdcZ"/>
    <property type="match status" value="1"/>
</dbReference>
<feature type="transmembrane region" description="Helical" evidence="1">
    <location>
        <begin position="132"/>
        <end position="151"/>
    </location>
</feature>
<keyword evidence="3" id="KW-1185">Reference proteome</keyword>
<dbReference type="InterPro" id="IPR006750">
    <property type="entry name" value="YdcZ"/>
</dbReference>
<keyword evidence="1" id="KW-1133">Transmembrane helix</keyword>
<protein>
    <submittedName>
        <fullName evidence="2">Transporter family-2 protein</fullName>
    </submittedName>
</protein>